<dbReference type="Proteomes" id="UP000532247">
    <property type="component" value="Unassembled WGS sequence"/>
</dbReference>
<accession>A0A7Y4B5V7</accession>
<evidence type="ECO:0000313" key="1">
    <source>
        <dbReference type="EMBL" id="NOI11238.1"/>
    </source>
</evidence>
<name>A0A7Y4B5V7_VIBAL</name>
<reference evidence="1 2" key="1">
    <citation type="submission" date="2019-09" db="EMBL/GenBank/DDBJ databases">
        <title>Draft genome sequencing and comparative genomics of hatchery-associated Vibrios.</title>
        <authorList>
            <person name="Kehlet-Delgado H."/>
            <person name="Mueller R.S."/>
        </authorList>
    </citation>
    <scope>NUCLEOTIDE SEQUENCE [LARGE SCALE GENOMIC DNA]</scope>
    <source>
        <strain evidence="1 2">081416A</strain>
    </source>
</reference>
<evidence type="ECO:0000313" key="2">
    <source>
        <dbReference type="Proteomes" id="UP000532247"/>
    </source>
</evidence>
<sequence length="123" mass="13863">MSTKIDFSLLPYESNGDGLEVVGDYVELNELGDTFLCLGLVATTYRPKLLRYSYSIFGPHMGDQFIVFDIRELLGVEDFNLSVLPIKGDERLVTVKRMILEKFDTDVGLIRGIISTKSKPIQI</sequence>
<protein>
    <submittedName>
        <fullName evidence="1">Uncharacterized protein</fullName>
    </submittedName>
</protein>
<proteinExistence type="predicted"/>
<dbReference type="RefSeq" id="WP_171346157.1">
    <property type="nucleotide sequence ID" value="NZ_VTYF01000015.1"/>
</dbReference>
<dbReference type="EMBL" id="VTYF01000015">
    <property type="protein sequence ID" value="NOI11238.1"/>
    <property type="molecule type" value="Genomic_DNA"/>
</dbReference>
<organism evidence="1 2">
    <name type="scientific">Vibrio alginolyticus</name>
    <dbReference type="NCBI Taxonomy" id="663"/>
    <lineage>
        <taxon>Bacteria</taxon>
        <taxon>Pseudomonadati</taxon>
        <taxon>Pseudomonadota</taxon>
        <taxon>Gammaproteobacteria</taxon>
        <taxon>Vibrionales</taxon>
        <taxon>Vibrionaceae</taxon>
        <taxon>Vibrio</taxon>
    </lineage>
</organism>
<dbReference type="AlphaFoldDB" id="A0A7Y4B5V7"/>
<gene>
    <name evidence="1" type="ORF">F0254_20595</name>
</gene>
<comment type="caution">
    <text evidence="1">The sequence shown here is derived from an EMBL/GenBank/DDBJ whole genome shotgun (WGS) entry which is preliminary data.</text>
</comment>